<evidence type="ECO:0000313" key="3">
    <source>
        <dbReference type="Proteomes" id="UP000681720"/>
    </source>
</evidence>
<dbReference type="AlphaFoldDB" id="A0A8S3HK67"/>
<feature type="non-terminal residue" evidence="2">
    <location>
        <position position="218"/>
    </location>
</feature>
<dbReference type="Proteomes" id="UP000681720">
    <property type="component" value="Unassembled WGS sequence"/>
</dbReference>
<protein>
    <submittedName>
        <fullName evidence="2">Uncharacterized protein</fullName>
    </submittedName>
</protein>
<dbReference type="EMBL" id="CAJOBH010232494">
    <property type="protein sequence ID" value="CAF5076907.1"/>
    <property type="molecule type" value="Genomic_DNA"/>
</dbReference>
<sequence>LSCIKHLISNISKKFDQSLKSICIDNIQHALLLTSLPTEYLMYEFLVSSPEDLLHNVRVYVQNDSNASILSSYGLANGDISIFPLCQQLFNEHHQPQHQHQHQQQQQKVTEGKFFRFTFRTKTKIINDPNPHEIQMKNFVFLNYFHLQLIHIVGELNWSELIPCLIQTIDLAERFDSAVSNFGLRNILQQLFTFDPPAVSFQHIKRIAFQYLVDHLMP</sequence>
<reference evidence="2" key="1">
    <citation type="submission" date="2021-02" db="EMBL/GenBank/DDBJ databases">
        <authorList>
            <person name="Nowell W R."/>
        </authorList>
    </citation>
    <scope>NUCLEOTIDE SEQUENCE</scope>
</reference>
<evidence type="ECO:0000313" key="1">
    <source>
        <dbReference type="EMBL" id="CAF5076907.1"/>
    </source>
</evidence>
<organism evidence="2 3">
    <name type="scientific">Rotaria magnacalcarata</name>
    <dbReference type="NCBI Taxonomy" id="392030"/>
    <lineage>
        <taxon>Eukaryota</taxon>
        <taxon>Metazoa</taxon>
        <taxon>Spiralia</taxon>
        <taxon>Gnathifera</taxon>
        <taxon>Rotifera</taxon>
        <taxon>Eurotatoria</taxon>
        <taxon>Bdelloidea</taxon>
        <taxon>Philodinida</taxon>
        <taxon>Philodinidae</taxon>
        <taxon>Rotaria</taxon>
    </lineage>
</organism>
<proteinExistence type="predicted"/>
<feature type="non-terminal residue" evidence="2">
    <location>
        <position position="1"/>
    </location>
</feature>
<dbReference type="Proteomes" id="UP000681967">
    <property type="component" value="Unassembled WGS sequence"/>
</dbReference>
<dbReference type="EMBL" id="CAJOBJ010330629">
    <property type="protein sequence ID" value="CAF5182097.1"/>
    <property type="molecule type" value="Genomic_DNA"/>
</dbReference>
<accession>A0A8S3HK67</accession>
<name>A0A8S3HK67_9BILA</name>
<evidence type="ECO:0000313" key="2">
    <source>
        <dbReference type="EMBL" id="CAF5182097.1"/>
    </source>
</evidence>
<comment type="caution">
    <text evidence="2">The sequence shown here is derived from an EMBL/GenBank/DDBJ whole genome shotgun (WGS) entry which is preliminary data.</text>
</comment>
<gene>
    <name evidence="1" type="ORF">BYL167_LOCUS61395</name>
    <name evidence="2" type="ORF">GIL414_LOCUS69666</name>
</gene>